<name>A0AA36MHP3_9DINO</name>
<protein>
    <submittedName>
        <fullName evidence="1">Uncharacterized protein</fullName>
    </submittedName>
</protein>
<evidence type="ECO:0000313" key="2">
    <source>
        <dbReference type="Proteomes" id="UP001178507"/>
    </source>
</evidence>
<reference evidence="1" key="1">
    <citation type="submission" date="2023-08" db="EMBL/GenBank/DDBJ databases">
        <authorList>
            <person name="Chen Y."/>
            <person name="Shah S."/>
            <person name="Dougan E. K."/>
            <person name="Thang M."/>
            <person name="Chan C."/>
        </authorList>
    </citation>
    <scope>NUCLEOTIDE SEQUENCE</scope>
</reference>
<dbReference type="EMBL" id="CAUJNA010000102">
    <property type="protein sequence ID" value="CAJ1371881.1"/>
    <property type="molecule type" value="Genomic_DNA"/>
</dbReference>
<accession>A0AA36MHP3</accession>
<comment type="caution">
    <text evidence="1">The sequence shown here is derived from an EMBL/GenBank/DDBJ whole genome shotgun (WGS) entry which is preliminary data.</text>
</comment>
<gene>
    <name evidence="1" type="ORF">EVOR1521_LOCUS2089</name>
</gene>
<dbReference type="Proteomes" id="UP001178507">
    <property type="component" value="Unassembled WGS sequence"/>
</dbReference>
<dbReference type="AlphaFoldDB" id="A0AA36MHP3"/>
<keyword evidence="2" id="KW-1185">Reference proteome</keyword>
<sequence length="95" mass="10542">MASEGLGALSAQQLGHAARRSLARGDLTEALRAKQAKDTAESLLQCKDEELARRLLSAAGLHDEDSLLFTLARDFYLISRKKQIDLVERFAWDQA</sequence>
<proteinExistence type="predicted"/>
<organism evidence="1 2">
    <name type="scientific">Effrenium voratum</name>
    <dbReference type="NCBI Taxonomy" id="2562239"/>
    <lineage>
        <taxon>Eukaryota</taxon>
        <taxon>Sar</taxon>
        <taxon>Alveolata</taxon>
        <taxon>Dinophyceae</taxon>
        <taxon>Suessiales</taxon>
        <taxon>Symbiodiniaceae</taxon>
        <taxon>Effrenium</taxon>
    </lineage>
</organism>
<evidence type="ECO:0000313" key="1">
    <source>
        <dbReference type="EMBL" id="CAJ1371881.1"/>
    </source>
</evidence>